<evidence type="ECO:0000256" key="5">
    <source>
        <dbReference type="ARBA" id="ARBA00022737"/>
    </source>
</evidence>
<dbReference type="InterPro" id="IPR052059">
    <property type="entry name" value="CR_Ser/Thr_kinase"/>
</dbReference>
<keyword evidence="6 14" id="KW-0547">Nucleotide-binding</keyword>
<dbReference type="EMBL" id="JBCGBO010000006">
    <property type="protein sequence ID" value="KAK9194547.1"/>
    <property type="molecule type" value="Genomic_DNA"/>
</dbReference>
<dbReference type="InterPro" id="IPR011009">
    <property type="entry name" value="Kinase-like_dom_sf"/>
</dbReference>
<evidence type="ECO:0000256" key="17">
    <source>
        <dbReference type="SAM" id="Phobius"/>
    </source>
</evidence>
<protein>
    <recommendedName>
        <fullName evidence="1">non-specific serine/threonine protein kinase</fullName>
        <ecNumber evidence="1">2.7.11.1</ecNumber>
    </recommendedName>
</protein>
<dbReference type="FunFam" id="1.10.510.10:FF:000060">
    <property type="entry name" value="G-type lectin S-receptor-like serine/threonine-protein kinase"/>
    <property type="match status" value="1"/>
</dbReference>
<dbReference type="PROSITE" id="PS50011">
    <property type="entry name" value="PROTEIN_KINASE_DOM"/>
    <property type="match status" value="1"/>
</dbReference>
<dbReference type="FunFam" id="3.30.200.20:FF:000195">
    <property type="entry name" value="G-type lectin S-receptor-like serine/threonine-protein kinase"/>
    <property type="match status" value="1"/>
</dbReference>
<evidence type="ECO:0000256" key="4">
    <source>
        <dbReference type="ARBA" id="ARBA00022729"/>
    </source>
</evidence>
<feature type="domain" description="Gnk2-homologous" evidence="19">
    <location>
        <begin position="50"/>
        <end position="154"/>
    </location>
</feature>
<dbReference type="PROSITE" id="PS51473">
    <property type="entry name" value="GNK2"/>
    <property type="match status" value="2"/>
</dbReference>
<evidence type="ECO:0000256" key="10">
    <source>
        <dbReference type="ARBA" id="ARBA00023170"/>
    </source>
</evidence>
<dbReference type="Gene3D" id="3.30.430.20">
    <property type="entry name" value="Gnk2 domain, C-X8-C-X2-C motif"/>
    <property type="match status" value="2"/>
</dbReference>
<dbReference type="InterPro" id="IPR008271">
    <property type="entry name" value="Ser/Thr_kinase_AS"/>
</dbReference>
<feature type="region of interest" description="Disordered" evidence="16">
    <location>
        <begin position="648"/>
        <end position="675"/>
    </location>
</feature>
<feature type="domain" description="Gnk2-homologous" evidence="19">
    <location>
        <begin position="160"/>
        <end position="266"/>
    </location>
</feature>
<comment type="catalytic activity">
    <reaction evidence="13">
        <text>L-seryl-[protein] + ATP = O-phospho-L-seryl-[protein] + ADP + H(+)</text>
        <dbReference type="Rhea" id="RHEA:17989"/>
        <dbReference type="Rhea" id="RHEA-COMP:9863"/>
        <dbReference type="Rhea" id="RHEA-COMP:11604"/>
        <dbReference type="ChEBI" id="CHEBI:15378"/>
        <dbReference type="ChEBI" id="CHEBI:29999"/>
        <dbReference type="ChEBI" id="CHEBI:30616"/>
        <dbReference type="ChEBI" id="CHEBI:83421"/>
        <dbReference type="ChEBI" id="CHEBI:456216"/>
        <dbReference type="EC" id="2.7.11.1"/>
    </reaction>
</comment>
<dbReference type="InterPro" id="IPR000719">
    <property type="entry name" value="Prot_kinase_dom"/>
</dbReference>
<dbReference type="InterPro" id="IPR002902">
    <property type="entry name" value="GNK2"/>
</dbReference>
<evidence type="ECO:0000256" key="3">
    <source>
        <dbReference type="ARBA" id="ARBA00022679"/>
    </source>
</evidence>
<dbReference type="SMART" id="SM00220">
    <property type="entry name" value="S_TKc"/>
    <property type="match status" value="1"/>
</dbReference>
<dbReference type="Proteomes" id="UP001428341">
    <property type="component" value="Unassembled WGS sequence"/>
</dbReference>
<proteinExistence type="predicted"/>
<reference evidence="20 21" key="1">
    <citation type="submission" date="2024-05" db="EMBL/GenBank/DDBJ databases">
        <title>Haplotype-resolved chromosome-level genome assembly of Huyou (Citrus changshanensis).</title>
        <authorList>
            <person name="Miao C."/>
            <person name="Chen W."/>
            <person name="Wu Y."/>
            <person name="Wang L."/>
            <person name="Zhao S."/>
            <person name="Grierson D."/>
            <person name="Xu C."/>
            <person name="Chen K."/>
        </authorList>
    </citation>
    <scope>NUCLEOTIDE SEQUENCE [LARGE SCALE GENOMIC DNA]</scope>
    <source>
        <strain evidence="20">01-14</strain>
        <tissue evidence="20">Leaf</tissue>
    </source>
</reference>
<feature type="binding site" evidence="14">
    <location>
        <position position="399"/>
    </location>
    <ligand>
        <name>ATP</name>
        <dbReference type="ChEBI" id="CHEBI:30616"/>
    </ligand>
</feature>
<dbReference type="CDD" id="cd23509">
    <property type="entry name" value="Gnk2-like"/>
    <property type="match status" value="2"/>
</dbReference>
<dbReference type="Pfam" id="PF01657">
    <property type="entry name" value="Stress-antifung"/>
    <property type="match status" value="2"/>
</dbReference>
<comment type="catalytic activity">
    <reaction evidence="12">
        <text>L-threonyl-[protein] + ATP = O-phospho-L-threonyl-[protein] + ADP + H(+)</text>
        <dbReference type="Rhea" id="RHEA:46608"/>
        <dbReference type="Rhea" id="RHEA-COMP:11060"/>
        <dbReference type="Rhea" id="RHEA-COMP:11605"/>
        <dbReference type="ChEBI" id="CHEBI:15378"/>
        <dbReference type="ChEBI" id="CHEBI:30013"/>
        <dbReference type="ChEBI" id="CHEBI:30616"/>
        <dbReference type="ChEBI" id="CHEBI:61977"/>
        <dbReference type="ChEBI" id="CHEBI:456216"/>
        <dbReference type="EC" id="2.7.11.1"/>
    </reaction>
</comment>
<dbReference type="PANTHER" id="PTHR47973">
    <property type="entry name" value="CYSTEINE-RICH RECEPTOR-LIKE PROTEIN KINASE 3"/>
    <property type="match status" value="1"/>
</dbReference>
<dbReference type="GO" id="GO:0004674">
    <property type="term" value="F:protein serine/threonine kinase activity"/>
    <property type="evidence" value="ECO:0007669"/>
    <property type="project" value="UniProtKB-KW"/>
</dbReference>
<name>A0AAP0QH15_9ROSI</name>
<evidence type="ECO:0000256" key="14">
    <source>
        <dbReference type="PROSITE-ProRule" id="PRU10141"/>
    </source>
</evidence>
<keyword evidence="21" id="KW-1185">Reference proteome</keyword>
<keyword evidence="15" id="KW-0175">Coiled coil</keyword>
<keyword evidence="5" id="KW-0677">Repeat</keyword>
<keyword evidence="3" id="KW-0808">Transferase</keyword>
<keyword evidence="8 14" id="KW-0067">ATP-binding</keyword>
<dbReference type="EC" id="2.7.11.1" evidence="1"/>
<evidence type="ECO:0000256" key="15">
    <source>
        <dbReference type="SAM" id="Coils"/>
    </source>
</evidence>
<dbReference type="SUPFAM" id="SSF56112">
    <property type="entry name" value="Protein kinase-like (PK-like)"/>
    <property type="match status" value="1"/>
</dbReference>
<dbReference type="InterPro" id="IPR017441">
    <property type="entry name" value="Protein_kinase_ATP_BS"/>
</dbReference>
<evidence type="ECO:0000256" key="6">
    <source>
        <dbReference type="ARBA" id="ARBA00022741"/>
    </source>
</evidence>
<keyword evidence="10" id="KW-0675">Receptor</keyword>
<dbReference type="Gene3D" id="1.10.510.10">
    <property type="entry name" value="Transferase(Phosphotransferase) domain 1"/>
    <property type="match status" value="1"/>
</dbReference>
<dbReference type="PROSITE" id="PS00107">
    <property type="entry name" value="PROTEIN_KINASE_ATP"/>
    <property type="match status" value="1"/>
</dbReference>
<evidence type="ECO:0000256" key="12">
    <source>
        <dbReference type="ARBA" id="ARBA00047899"/>
    </source>
</evidence>
<keyword evidence="17" id="KW-1133">Transmembrane helix</keyword>
<feature type="domain" description="Protein kinase" evidence="18">
    <location>
        <begin position="370"/>
        <end position="645"/>
    </location>
</feature>
<evidence type="ECO:0000256" key="2">
    <source>
        <dbReference type="ARBA" id="ARBA00022527"/>
    </source>
</evidence>
<keyword evidence="11" id="KW-0325">Glycoprotein</keyword>
<dbReference type="GO" id="GO:0005524">
    <property type="term" value="F:ATP binding"/>
    <property type="evidence" value="ECO:0007669"/>
    <property type="project" value="UniProtKB-UniRule"/>
</dbReference>
<keyword evidence="9" id="KW-1015">Disulfide bond</keyword>
<evidence type="ECO:0000256" key="1">
    <source>
        <dbReference type="ARBA" id="ARBA00012513"/>
    </source>
</evidence>
<dbReference type="Gene3D" id="3.30.200.20">
    <property type="entry name" value="Phosphorylase Kinase, domain 1"/>
    <property type="match status" value="1"/>
</dbReference>
<evidence type="ECO:0000256" key="11">
    <source>
        <dbReference type="ARBA" id="ARBA00023180"/>
    </source>
</evidence>
<feature type="coiled-coil region" evidence="15">
    <location>
        <begin position="569"/>
        <end position="596"/>
    </location>
</feature>
<sequence length="686" mass="76935">MGYFRAIVLDTRTLALGVFSISYYNRKMLFQLLSFLFIFAFIHQTSAEDDPRIKVCDSSTNNTLDSAFSSNLGIALKTLQNNTAQTGFSFTTISASNSSQPVTALALCRATITESECQECMDSAVLSIRRACPDQTTAQIWHTYCMIRYSSRNFIDNADSSLAFSLFDQREVPNPTTFDQTINSLTVNLAVLAGKSGKRFAVAKMKVISSDIYLYGYVECTRDVNGESCTKCLLSLRSYMMTCCSGRWAIWVGAPTCSVQVNLDPVHKDWETAVDISTLLAPEMPPESETESETGGSHRKLIYLKIGAVAGVGGAVMTIIVVVLIVVLTRKGRSMRFVGDDANALRNNQGVDMRSFLFDLDVLIAATDNFSTKNMLGRGGFGTVYKGRLQDGREIAVKKLATNSMQGKEEFENEVRVLLKMQHRNLVQLFGCCVQERERILVYEYLPNKSLDKFLFDKSKSAILDWPKRLSIIMGVARGLLYLHRDSVLRIIHRDIKASNILLDHQMNPKISDFGLAKLFHDEQSRHRTRQIAGTFGYMAPEYAIRGFLSVKSDVFSFGVLLLEIISGRKNYDRQLEAENQELLKLARRLEEEGRLMELVDVTIGTYPEEIALRCMQIALLCTEDFIEDRPTMSATLSMLSNSSVAIPSVTESPDHYEGDDDDRDNAGRREQFTRNSITFSLQDGR</sequence>
<keyword evidence="4" id="KW-0732">Signal</keyword>
<comment type="caution">
    <text evidence="20">The sequence shown here is derived from an EMBL/GenBank/DDBJ whole genome shotgun (WGS) entry which is preliminary data.</text>
</comment>
<keyword evidence="17" id="KW-0472">Membrane</keyword>
<organism evidence="20 21">
    <name type="scientific">Citrus x changshan-huyou</name>
    <dbReference type="NCBI Taxonomy" id="2935761"/>
    <lineage>
        <taxon>Eukaryota</taxon>
        <taxon>Viridiplantae</taxon>
        <taxon>Streptophyta</taxon>
        <taxon>Embryophyta</taxon>
        <taxon>Tracheophyta</taxon>
        <taxon>Spermatophyta</taxon>
        <taxon>Magnoliopsida</taxon>
        <taxon>eudicotyledons</taxon>
        <taxon>Gunneridae</taxon>
        <taxon>Pentapetalae</taxon>
        <taxon>rosids</taxon>
        <taxon>malvids</taxon>
        <taxon>Sapindales</taxon>
        <taxon>Rutaceae</taxon>
        <taxon>Aurantioideae</taxon>
        <taxon>Citrus</taxon>
    </lineage>
</organism>
<dbReference type="InterPro" id="IPR001245">
    <property type="entry name" value="Ser-Thr/Tyr_kinase_cat_dom"/>
</dbReference>
<evidence type="ECO:0000256" key="16">
    <source>
        <dbReference type="SAM" id="MobiDB-lite"/>
    </source>
</evidence>
<evidence type="ECO:0000313" key="21">
    <source>
        <dbReference type="Proteomes" id="UP001428341"/>
    </source>
</evidence>
<evidence type="ECO:0000259" key="18">
    <source>
        <dbReference type="PROSITE" id="PS50011"/>
    </source>
</evidence>
<accession>A0AAP0QH15</accession>
<evidence type="ECO:0000256" key="13">
    <source>
        <dbReference type="ARBA" id="ARBA00048679"/>
    </source>
</evidence>
<feature type="transmembrane region" description="Helical" evidence="17">
    <location>
        <begin position="302"/>
        <end position="328"/>
    </location>
</feature>
<keyword evidence="2" id="KW-0723">Serine/threonine-protein kinase</keyword>
<evidence type="ECO:0000256" key="8">
    <source>
        <dbReference type="ARBA" id="ARBA00022840"/>
    </source>
</evidence>
<evidence type="ECO:0000259" key="19">
    <source>
        <dbReference type="PROSITE" id="PS51473"/>
    </source>
</evidence>
<dbReference type="PROSITE" id="PS00108">
    <property type="entry name" value="PROTEIN_KINASE_ST"/>
    <property type="match status" value="1"/>
</dbReference>
<evidence type="ECO:0000256" key="7">
    <source>
        <dbReference type="ARBA" id="ARBA00022777"/>
    </source>
</evidence>
<evidence type="ECO:0000313" key="20">
    <source>
        <dbReference type="EMBL" id="KAK9194547.1"/>
    </source>
</evidence>
<dbReference type="InterPro" id="IPR038408">
    <property type="entry name" value="GNK2_sf"/>
</dbReference>
<dbReference type="CDD" id="cd14066">
    <property type="entry name" value="STKc_IRAK"/>
    <property type="match status" value="1"/>
</dbReference>
<dbReference type="AlphaFoldDB" id="A0AAP0QH15"/>
<evidence type="ECO:0000256" key="9">
    <source>
        <dbReference type="ARBA" id="ARBA00023157"/>
    </source>
</evidence>
<keyword evidence="7" id="KW-0418">Kinase</keyword>
<gene>
    <name evidence="20" type="ORF">WN944_005254</name>
</gene>
<keyword evidence="17" id="KW-0812">Transmembrane</keyword>
<dbReference type="Pfam" id="PF07714">
    <property type="entry name" value="PK_Tyr_Ser-Thr"/>
    <property type="match status" value="1"/>
</dbReference>